<dbReference type="InterPro" id="IPR013880">
    <property type="entry name" value="Yos1"/>
</dbReference>
<dbReference type="WBParaSite" id="MCU_002092-RA">
    <property type="protein sequence ID" value="MCU_002092-RA"/>
    <property type="gene ID" value="MCU_002092"/>
</dbReference>
<accession>A0A5K3ER33</accession>
<evidence type="ECO:0000256" key="4">
    <source>
        <dbReference type="ARBA" id="ARBA00022692"/>
    </source>
</evidence>
<comment type="similarity">
    <text evidence="8">Belongs to the YOS1 family.</text>
</comment>
<evidence type="ECO:0000256" key="3">
    <source>
        <dbReference type="ARBA" id="ARBA00022448"/>
    </source>
</evidence>
<dbReference type="Pfam" id="PF08571">
    <property type="entry name" value="Yos1"/>
    <property type="match status" value="1"/>
</dbReference>
<keyword evidence="7" id="KW-0472">Membrane</keyword>
<protein>
    <recommendedName>
        <fullName evidence="2">Immediate early response 3-interacting protein 1</fullName>
    </recommendedName>
</protein>
<keyword evidence="5" id="KW-0653">Protein transport</keyword>
<evidence type="ECO:0000256" key="7">
    <source>
        <dbReference type="ARBA" id="ARBA00023136"/>
    </source>
</evidence>
<comment type="subcellular location">
    <subcellularLocation>
        <location evidence="1">Membrane</location>
    </subcellularLocation>
</comment>
<dbReference type="GO" id="GO:0015031">
    <property type="term" value="P:protein transport"/>
    <property type="evidence" value="ECO:0007669"/>
    <property type="project" value="UniProtKB-KW"/>
</dbReference>
<evidence type="ECO:0000256" key="6">
    <source>
        <dbReference type="ARBA" id="ARBA00022989"/>
    </source>
</evidence>
<name>A0A5K3ER33_MESCO</name>
<reference evidence="11" key="1">
    <citation type="submission" date="2019-11" db="UniProtKB">
        <authorList>
            <consortium name="WormBaseParasite"/>
        </authorList>
    </citation>
    <scope>IDENTIFICATION</scope>
</reference>
<keyword evidence="3" id="KW-0813">Transport</keyword>
<evidence type="ECO:0000256" key="10">
    <source>
        <dbReference type="SAM" id="SignalP"/>
    </source>
</evidence>
<keyword evidence="4" id="KW-0812">Transmembrane</keyword>
<organism evidence="11">
    <name type="scientific">Mesocestoides corti</name>
    <name type="common">Flatworm</name>
    <dbReference type="NCBI Taxonomy" id="53468"/>
    <lineage>
        <taxon>Eukaryota</taxon>
        <taxon>Metazoa</taxon>
        <taxon>Spiralia</taxon>
        <taxon>Lophotrochozoa</taxon>
        <taxon>Platyhelminthes</taxon>
        <taxon>Cestoda</taxon>
        <taxon>Eucestoda</taxon>
        <taxon>Cyclophyllidea</taxon>
        <taxon>Mesocestoididae</taxon>
        <taxon>Mesocestoides</taxon>
    </lineage>
</organism>
<comment type="function">
    <text evidence="9">Regulator of endoplasmic reticulum secretion that acts as a key determinant of brain size. Required for secretion of extracellular matrix proteins. Required for correct brain development by depositing sufficient extracellular matrix proteins for tissue integrity and the proliferation of neural progenitors. Acts as a regulator of the unfolded protein response (UPR).</text>
</comment>
<sequence>MPFGFYSLLEASILVLNAICILHEQRFLAKYGWGSEAYNFGSDVSMKSRLLTFITSVRTVMRIPLIGLNTILIIFKLIMG</sequence>
<dbReference type="PANTHER" id="PTHR15858:SF0">
    <property type="entry name" value="IMMEDIATE EARLY RESPONSE 3-INTERACTING PROTEIN 1"/>
    <property type="match status" value="1"/>
</dbReference>
<feature type="chain" id="PRO_5024432194" description="Immediate early response 3-interacting protein 1" evidence="10">
    <location>
        <begin position="19"/>
        <end position="80"/>
    </location>
</feature>
<evidence type="ECO:0000256" key="8">
    <source>
        <dbReference type="ARBA" id="ARBA00024203"/>
    </source>
</evidence>
<feature type="signal peptide" evidence="10">
    <location>
        <begin position="1"/>
        <end position="18"/>
    </location>
</feature>
<dbReference type="AlphaFoldDB" id="A0A5K3ER33"/>
<keyword evidence="10" id="KW-0732">Signal</keyword>
<evidence type="ECO:0000256" key="9">
    <source>
        <dbReference type="ARBA" id="ARBA00045999"/>
    </source>
</evidence>
<evidence type="ECO:0000256" key="1">
    <source>
        <dbReference type="ARBA" id="ARBA00004370"/>
    </source>
</evidence>
<dbReference type="GO" id="GO:0006888">
    <property type="term" value="P:endoplasmic reticulum to Golgi vesicle-mediated transport"/>
    <property type="evidence" value="ECO:0007669"/>
    <property type="project" value="TreeGrafter"/>
</dbReference>
<evidence type="ECO:0000256" key="2">
    <source>
        <dbReference type="ARBA" id="ARBA00016434"/>
    </source>
</evidence>
<evidence type="ECO:0000256" key="5">
    <source>
        <dbReference type="ARBA" id="ARBA00022927"/>
    </source>
</evidence>
<dbReference type="PANTHER" id="PTHR15858">
    <property type="entry name" value="IMMEDIATE EARLY RESPONSE 3-INTERACTING PROTEIN 1"/>
    <property type="match status" value="1"/>
</dbReference>
<keyword evidence="6" id="KW-1133">Transmembrane helix</keyword>
<dbReference type="GO" id="GO:0030134">
    <property type="term" value="C:COPII-coated ER to Golgi transport vesicle"/>
    <property type="evidence" value="ECO:0007669"/>
    <property type="project" value="TreeGrafter"/>
</dbReference>
<dbReference type="GO" id="GO:0000139">
    <property type="term" value="C:Golgi membrane"/>
    <property type="evidence" value="ECO:0007669"/>
    <property type="project" value="TreeGrafter"/>
</dbReference>
<proteinExistence type="inferred from homology"/>
<dbReference type="GO" id="GO:0005789">
    <property type="term" value="C:endoplasmic reticulum membrane"/>
    <property type="evidence" value="ECO:0007669"/>
    <property type="project" value="TreeGrafter"/>
</dbReference>
<evidence type="ECO:0000313" key="11">
    <source>
        <dbReference type="WBParaSite" id="MCU_002092-RA"/>
    </source>
</evidence>